<sequence length="70" mass="8592">MTTLLDPRYKSLDFISEEDTKKRIHSRLREKYDQLKWNIKKPKSSVMEDEITSYFLMPTARKNKNPLDWW</sequence>
<dbReference type="EMBL" id="LLXH01006789">
    <property type="protein sequence ID" value="PKC51885.1"/>
    <property type="molecule type" value="Genomic_DNA"/>
</dbReference>
<dbReference type="AlphaFoldDB" id="A0A2N0QLF2"/>
<evidence type="ECO:0000313" key="1">
    <source>
        <dbReference type="EMBL" id="PKC51885.1"/>
    </source>
</evidence>
<reference evidence="1 2" key="2">
    <citation type="submission" date="2017-10" db="EMBL/GenBank/DDBJ databases">
        <title>Genome analyses suggest a sexual origin of heterokaryosis in a supposedly ancient asexual fungus.</title>
        <authorList>
            <person name="Corradi N."/>
            <person name="Sedzielewska K."/>
            <person name="Noel J."/>
            <person name="Charron P."/>
            <person name="Farinelli L."/>
            <person name="Marton T."/>
            <person name="Kruger M."/>
            <person name="Pelin A."/>
            <person name="Brachmann A."/>
            <person name="Corradi N."/>
        </authorList>
    </citation>
    <scope>NUCLEOTIDE SEQUENCE [LARGE SCALE GENOMIC DNA]</scope>
    <source>
        <strain evidence="1 2">A1</strain>
    </source>
</reference>
<evidence type="ECO:0000313" key="2">
    <source>
        <dbReference type="Proteomes" id="UP000232688"/>
    </source>
</evidence>
<accession>A0A2N0QLF2</accession>
<organism evidence="1 2">
    <name type="scientific">Rhizophagus irregularis</name>
    <dbReference type="NCBI Taxonomy" id="588596"/>
    <lineage>
        <taxon>Eukaryota</taxon>
        <taxon>Fungi</taxon>
        <taxon>Fungi incertae sedis</taxon>
        <taxon>Mucoromycota</taxon>
        <taxon>Glomeromycotina</taxon>
        <taxon>Glomeromycetes</taxon>
        <taxon>Glomerales</taxon>
        <taxon>Glomeraceae</taxon>
        <taxon>Rhizophagus</taxon>
    </lineage>
</organism>
<comment type="caution">
    <text evidence="1">The sequence shown here is derived from an EMBL/GenBank/DDBJ whole genome shotgun (WGS) entry which is preliminary data.</text>
</comment>
<dbReference type="VEuPathDB" id="FungiDB:RhiirA1_482743"/>
<reference evidence="1 2" key="1">
    <citation type="submission" date="2017-10" db="EMBL/GenBank/DDBJ databases">
        <title>Extensive intraspecific genome diversity in a model arbuscular mycorrhizal fungus.</title>
        <authorList>
            <person name="Chen E.C.H."/>
            <person name="Morin E."/>
            <person name="Baudet D."/>
            <person name="Noel J."/>
            <person name="Ndikumana S."/>
            <person name="Charron P."/>
            <person name="St-Onge C."/>
            <person name="Giorgi J."/>
            <person name="Grigoriev I.V."/>
            <person name="Roux C."/>
            <person name="Martin F.M."/>
            <person name="Corradi N."/>
        </authorList>
    </citation>
    <scope>NUCLEOTIDE SEQUENCE [LARGE SCALE GENOMIC DNA]</scope>
    <source>
        <strain evidence="1 2">A1</strain>
    </source>
</reference>
<proteinExistence type="predicted"/>
<dbReference type="Proteomes" id="UP000232688">
    <property type="component" value="Unassembled WGS sequence"/>
</dbReference>
<gene>
    <name evidence="1" type="ORF">RhiirA1_482743</name>
</gene>
<protein>
    <submittedName>
        <fullName evidence="1">Uncharacterized protein</fullName>
    </submittedName>
</protein>
<name>A0A2N0QLF2_9GLOM</name>